<dbReference type="EMBL" id="JOTP01000002">
    <property type="protein sequence ID" value="KEP27928.1"/>
    <property type="molecule type" value="Genomic_DNA"/>
</dbReference>
<sequence length="124" mass="14289">MNGDLETIYMELLQIKEELQSKLFEYASFRSPDDHVTLNEAKTTTLLFHIKEELQDVSLAIAKIEQGTYGVCEATGLAIPLEQMSILPTARTTEDFLYHKQYEKKAFTPYPHDSNDSHFEAFHM</sequence>
<dbReference type="RefSeq" id="WP_034317934.1">
    <property type="nucleotide sequence ID" value="NZ_JBCMYH010000011.1"/>
</dbReference>
<dbReference type="eggNOG" id="COG1734">
    <property type="taxonomic scope" value="Bacteria"/>
</dbReference>
<organism evidence="2 3">
    <name type="scientific">Bacillus zhangzhouensis</name>
    <dbReference type="NCBI Taxonomy" id="1178540"/>
    <lineage>
        <taxon>Bacteria</taxon>
        <taxon>Bacillati</taxon>
        <taxon>Bacillota</taxon>
        <taxon>Bacilli</taxon>
        <taxon>Bacillales</taxon>
        <taxon>Bacillaceae</taxon>
        <taxon>Bacillus</taxon>
    </lineage>
</organism>
<gene>
    <name evidence="2" type="ORF">BA70_07590</name>
</gene>
<dbReference type="OrthoDB" id="2875147at2"/>
<keyword evidence="3" id="KW-1185">Reference proteome</keyword>
<evidence type="ECO:0000313" key="2">
    <source>
        <dbReference type="EMBL" id="KEP27928.1"/>
    </source>
</evidence>
<dbReference type="Proteomes" id="UP000028091">
    <property type="component" value="Unassembled WGS sequence"/>
</dbReference>
<evidence type="ECO:0000313" key="3">
    <source>
        <dbReference type="Proteomes" id="UP000028091"/>
    </source>
</evidence>
<name>A0A081LFA2_9BACI</name>
<dbReference type="PANTHER" id="PTHR33823:SF5">
    <property type="entry name" value="DNAK SUPPRESSOR PROTEIN"/>
    <property type="match status" value="1"/>
</dbReference>
<dbReference type="PROSITE" id="PS51128">
    <property type="entry name" value="ZF_DKSA_2"/>
    <property type="match status" value="1"/>
</dbReference>
<dbReference type="PANTHER" id="PTHR33823">
    <property type="entry name" value="RNA POLYMERASE-BINDING TRANSCRIPTION FACTOR DKSA-RELATED"/>
    <property type="match status" value="1"/>
</dbReference>
<proteinExistence type="predicted"/>
<evidence type="ECO:0000256" key="1">
    <source>
        <dbReference type="PROSITE-ProRule" id="PRU00510"/>
    </source>
</evidence>
<dbReference type="Gene3D" id="1.20.120.910">
    <property type="entry name" value="DksA, coiled-coil domain"/>
    <property type="match status" value="1"/>
</dbReference>
<reference evidence="2 3" key="1">
    <citation type="submission" date="2012-09" db="EMBL/GenBank/DDBJ databases">
        <title>Genome Sequence of Bacillus sp. DW5-4.</title>
        <authorList>
            <person name="Lai Q."/>
            <person name="Liu Y."/>
            <person name="Shao Z."/>
        </authorList>
    </citation>
    <scope>NUCLEOTIDE SEQUENCE [LARGE SCALE GENOMIC DNA]</scope>
    <source>
        <strain evidence="2 3">DW5-4</strain>
    </source>
</reference>
<protein>
    <submittedName>
        <fullName evidence="2">Uncharacterized protein</fullName>
    </submittedName>
</protein>
<accession>A0A081LFA2</accession>
<dbReference type="AlphaFoldDB" id="A0A081LFA2"/>
<feature type="zinc finger region" description="dksA C4-type" evidence="1">
    <location>
        <begin position="72"/>
        <end position="96"/>
    </location>
</feature>
<comment type="caution">
    <text evidence="2">The sequence shown here is derived from an EMBL/GenBank/DDBJ whole genome shotgun (WGS) entry which is preliminary data.</text>
</comment>